<protein>
    <submittedName>
        <fullName evidence="2">DUF4190 domain-containing protein</fullName>
    </submittedName>
</protein>
<name>A0A9Y2IJX3_9PSEU</name>
<dbReference type="AlphaFoldDB" id="A0A9Y2IJX3"/>
<reference evidence="2 3" key="1">
    <citation type="submission" date="2023-06" db="EMBL/GenBank/DDBJ databases">
        <authorList>
            <person name="Oyuntsetseg B."/>
            <person name="Kim S.B."/>
        </authorList>
    </citation>
    <scope>NUCLEOTIDE SEQUENCE [LARGE SCALE GENOMIC DNA]</scope>
    <source>
        <strain evidence="2 3">2-15</strain>
    </source>
</reference>
<feature type="transmembrane region" description="Helical" evidence="1">
    <location>
        <begin position="49"/>
        <end position="80"/>
    </location>
</feature>
<organism evidence="2 3">
    <name type="scientific">Amycolatopsis carbonis</name>
    <dbReference type="NCBI Taxonomy" id="715471"/>
    <lineage>
        <taxon>Bacteria</taxon>
        <taxon>Bacillati</taxon>
        <taxon>Actinomycetota</taxon>
        <taxon>Actinomycetes</taxon>
        <taxon>Pseudonocardiales</taxon>
        <taxon>Pseudonocardiaceae</taxon>
        <taxon>Amycolatopsis</taxon>
    </lineage>
</organism>
<evidence type="ECO:0000313" key="3">
    <source>
        <dbReference type="Proteomes" id="UP001236014"/>
    </source>
</evidence>
<sequence>MSTPDNPEQYQQYPAGQSAPFAAPPVGAGYGQQQPVGGAPRNGFGVTALVLGIIALVLCWTVWGGIILGVLALIFGILGVKRANRGQATNKGASIAGIVTGSIGLVIGAVILIAIGSIFASYGSQLSDLQDCLNKAGTDSSQIQSCRQQFSDNVQNR</sequence>
<evidence type="ECO:0000256" key="1">
    <source>
        <dbReference type="SAM" id="Phobius"/>
    </source>
</evidence>
<gene>
    <name evidence="2" type="ORF">QRX50_13575</name>
</gene>
<accession>A0A9Y2IJX3</accession>
<evidence type="ECO:0000313" key="2">
    <source>
        <dbReference type="EMBL" id="WIX81710.1"/>
    </source>
</evidence>
<dbReference type="RefSeq" id="WP_285972294.1">
    <property type="nucleotide sequence ID" value="NZ_CP127294.1"/>
</dbReference>
<keyword evidence="1" id="KW-0812">Transmembrane</keyword>
<dbReference type="KEGG" id="acab:QRX50_13575"/>
<proteinExistence type="predicted"/>
<feature type="transmembrane region" description="Helical" evidence="1">
    <location>
        <begin position="92"/>
        <end position="119"/>
    </location>
</feature>
<dbReference type="EMBL" id="CP127294">
    <property type="protein sequence ID" value="WIX81710.1"/>
    <property type="molecule type" value="Genomic_DNA"/>
</dbReference>
<keyword evidence="1" id="KW-1133">Transmembrane helix</keyword>
<keyword evidence="1" id="KW-0472">Membrane</keyword>
<dbReference type="Proteomes" id="UP001236014">
    <property type="component" value="Chromosome"/>
</dbReference>
<keyword evidence="3" id="KW-1185">Reference proteome</keyword>